<dbReference type="Proteomes" id="UP001189429">
    <property type="component" value="Unassembled WGS sequence"/>
</dbReference>
<name>A0ABN9PB36_9DINO</name>
<protein>
    <submittedName>
        <fullName evidence="1">Uncharacterized protein</fullName>
    </submittedName>
</protein>
<proteinExistence type="predicted"/>
<accession>A0ABN9PB36</accession>
<keyword evidence="2" id="KW-1185">Reference proteome</keyword>
<reference evidence="1" key="1">
    <citation type="submission" date="2023-10" db="EMBL/GenBank/DDBJ databases">
        <authorList>
            <person name="Chen Y."/>
            <person name="Shah S."/>
            <person name="Dougan E. K."/>
            <person name="Thang M."/>
            <person name="Chan C."/>
        </authorList>
    </citation>
    <scope>NUCLEOTIDE SEQUENCE [LARGE SCALE GENOMIC DNA]</scope>
</reference>
<sequence length="165" mass="17803">MSRLSVTSGASTLAMLSPRRTSIRSTCTSTNASRRLLSRLLIGRLLQASSSRSPGVSPSRAMPRIRTIARARAAATTSAIGRITTTATDIVIVVVTVGTRANTIRNPERPLDRATRVLMPTINDNSIRDQTLHGVQSAEKERLGNRGQGRTMGVDKHLYLALRGV</sequence>
<evidence type="ECO:0000313" key="1">
    <source>
        <dbReference type="EMBL" id="CAK0790042.1"/>
    </source>
</evidence>
<dbReference type="EMBL" id="CAUYUJ010000344">
    <property type="protein sequence ID" value="CAK0790042.1"/>
    <property type="molecule type" value="Genomic_DNA"/>
</dbReference>
<gene>
    <name evidence="1" type="ORF">PCOR1329_LOCUS1417</name>
</gene>
<comment type="caution">
    <text evidence="1">The sequence shown here is derived from an EMBL/GenBank/DDBJ whole genome shotgun (WGS) entry which is preliminary data.</text>
</comment>
<organism evidence="1 2">
    <name type="scientific">Prorocentrum cordatum</name>
    <dbReference type="NCBI Taxonomy" id="2364126"/>
    <lineage>
        <taxon>Eukaryota</taxon>
        <taxon>Sar</taxon>
        <taxon>Alveolata</taxon>
        <taxon>Dinophyceae</taxon>
        <taxon>Prorocentrales</taxon>
        <taxon>Prorocentraceae</taxon>
        <taxon>Prorocentrum</taxon>
    </lineage>
</organism>
<evidence type="ECO:0000313" key="2">
    <source>
        <dbReference type="Proteomes" id="UP001189429"/>
    </source>
</evidence>